<proteinExistence type="predicted"/>
<reference evidence="7" key="1">
    <citation type="submission" date="2025-08" db="UniProtKB">
        <authorList>
            <consortium name="RefSeq"/>
        </authorList>
    </citation>
    <scope>IDENTIFICATION</scope>
    <source>
        <tissue evidence="7">Muscle</tissue>
    </source>
</reference>
<evidence type="ECO:0000256" key="3">
    <source>
        <dbReference type="ARBA" id="ARBA00022763"/>
    </source>
</evidence>
<keyword evidence="4" id="KW-0378">Hydrolase</keyword>
<dbReference type="Proteomes" id="UP000694941">
    <property type="component" value="Unplaced"/>
</dbReference>
<protein>
    <submittedName>
        <fullName evidence="7">DNA repair endonuclease XPF-like</fullName>
    </submittedName>
</protein>
<evidence type="ECO:0000256" key="1">
    <source>
        <dbReference type="ARBA" id="ARBA00022722"/>
    </source>
</evidence>
<dbReference type="Gene3D" id="1.10.150.20">
    <property type="entry name" value="5' to 3' exonuclease, C-terminal subdomain"/>
    <property type="match status" value="1"/>
</dbReference>
<dbReference type="GeneID" id="106475575"/>
<accession>A0ABM1BZQ6</accession>
<evidence type="ECO:0000313" key="6">
    <source>
        <dbReference type="Proteomes" id="UP000694941"/>
    </source>
</evidence>
<gene>
    <name evidence="7" type="primary">LOC106475575</name>
</gene>
<evidence type="ECO:0000256" key="5">
    <source>
        <dbReference type="ARBA" id="ARBA00023204"/>
    </source>
</evidence>
<dbReference type="PANTHER" id="PTHR10150:SF0">
    <property type="entry name" value="DNA REPAIR ENDONUCLEASE XPF"/>
    <property type="match status" value="1"/>
</dbReference>
<dbReference type="SUPFAM" id="SSF47781">
    <property type="entry name" value="RuvA domain 2-like"/>
    <property type="match status" value="1"/>
</dbReference>
<organism evidence="6 7">
    <name type="scientific">Limulus polyphemus</name>
    <name type="common">Atlantic horseshoe crab</name>
    <dbReference type="NCBI Taxonomy" id="6850"/>
    <lineage>
        <taxon>Eukaryota</taxon>
        <taxon>Metazoa</taxon>
        <taxon>Ecdysozoa</taxon>
        <taxon>Arthropoda</taxon>
        <taxon>Chelicerata</taxon>
        <taxon>Merostomata</taxon>
        <taxon>Xiphosura</taxon>
        <taxon>Limulidae</taxon>
        <taxon>Limulus</taxon>
    </lineage>
</organism>
<evidence type="ECO:0000256" key="4">
    <source>
        <dbReference type="ARBA" id="ARBA00022801"/>
    </source>
</evidence>
<name>A0ABM1BZQ6_LIMPO</name>
<keyword evidence="3" id="KW-0227">DNA damage</keyword>
<evidence type="ECO:0000313" key="7">
    <source>
        <dbReference type="RefSeq" id="XP_013791709.1"/>
    </source>
</evidence>
<evidence type="ECO:0000256" key="2">
    <source>
        <dbReference type="ARBA" id="ARBA00022759"/>
    </source>
</evidence>
<dbReference type="PANTHER" id="PTHR10150">
    <property type="entry name" value="DNA REPAIR ENDONUCLEASE XPF"/>
    <property type="match status" value="1"/>
</dbReference>
<keyword evidence="5" id="KW-0234">DNA repair</keyword>
<sequence>MKVVSKLILLTIHFPRLRLLWSPSPYVSSEMLELLKLGKDQPDAAHAIKISSQETGEELSDIYAAAPQDFLSHLPGISFRNVRPMMKNVTSLADLLTKSKEELNQILENSNTSKKLWEALHQSVKISDKDKQLSTKSTFSKNLTKKTK</sequence>
<dbReference type="RefSeq" id="XP_013791709.1">
    <property type="nucleotide sequence ID" value="XM_013936255.2"/>
</dbReference>
<keyword evidence="2" id="KW-0255">Endonuclease</keyword>
<keyword evidence="6" id="KW-1185">Reference proteome</keyword>
<keyword evidence="1" id="KW-0540">Nuclease</keyword>
<dbReference type="InterPro" id="IPR010994">
    <property type="entry name" value="RuvA_2-like"/>
</dbReference>